<dbReference type="InterPro" id="IPR008928">
    <property type="entry name" value="6-hairpin_glycosidase_sf"/>
</dbReference>
<keyword evidence="3" id="KW-1185">Reference proteome</keyword>
<gene>
    <name evidence="2" type="primary">yesR</name>
    <name evidence="2" type="ORF">F130042H8_03330</name>
</gene>
<protein>
    <submittedName>
        <fullName evidence="2">Rhamnogalacturonyl hydrolase YesR</fullName>
    </submittedName>
</protein>
<dbReference type="SUPFAM" id="SSF48208">
    <property type="entry name" value="Six-hairpin glycosidases"/>
    <property type="match status" value="1"/>
</dbReference>
<evidence type="ECO:0000313" key="2">
    <source>
        <dbReference type="EMBL" id="GAA6267273.1"/>
    </source>
</evidence>
<sequence>MKLDYDKAVIETAIDKMAERTMNMDMTWDWPCGVAYYGMAEAYEATGNKKYLNIVKERVDELISLGLPGFTVNTCSMGHVLLTLYRETQDETYKKIIDEKLDYLSCRALRFGDHVLQHTVSANNDFPEQCWADTLFMAAFFMLRAGVMFDRAELVDDALNQWYWHIQYLQNERTGLWYHGYDNMAGNHMSGFYWGRANCWAAFTMSQVAHILPQCYLYPKYLEIVGSLNEQLAALKTLQTEKGLWRTILDDPESYEEVSASAGIAAAMALKGNPLHIKYINRAVVGVLENISEDGKVMNVSGGTAVMKDREGYRSISKRWIQGWGQGMALAFFGTVLNYEKYTGDGAL</sequence>
<dbReference type="RefSeq" id="WP_390468981.1">
    <property type="nucleotide sequence ID" value="NZ_BAABXL010000001.1"/>
</dbReference>
<keyword evidence="1 2" id="KW-0378">Hydrolase</keyword>
<dbReference type="EMBL" id="BAABXL010000001">
    <property type="protein sequence ID" value="GAA6267273.1"/>
    <property type="molecule type" value="Genomic_DNA"/>
</dbReference>
<dbReference type="Proteomes" id="UP001600894">
    <property type="component" value="Unassembled WGS sequence"/>
</dbReference>
<comment type="caution">
    <text evidence="2">The sequence shown here is derived from an EMBL/GenBank/DDBJ whole genome shotgun (WGS) entry which is preliminary data.</text>
</comment>
<organism evidence="2 3">
    <name type="scientific">Enterocloster alcoholdehydrogenati</name>
    <dbReference type="NCBI Taxonomy" id="2547410"/>
    <lineage>
        <taxon>Bacteria</taxon>
        <taxon>Bacillati</taxon>
        <taxon>Bacillota</taxon>
        <taxon>Clostridia</taxon>
        <taxon>Lachnospirales</taxon>
        <taxon>Lachnospiraceae</taxon>
        <taxon>Enterocloster</taxon>
    </lineage>
</organism>
<evidence type="ECO:0000256" key="1">
    <source>
        <dbReference type="ARBA" id="ARBA00022801"/>
    </source>
</evidence>
<dbReference type="PANTHER" id="PTHR33886:SF8">
    <property type="entry name" value="UNSATURATED RHAMNOGALACTURONAN HYDROLASE (EUROFUNG)"/>
    <property type="match status" value="1"/>
</dbReference>
<reference evidence="2 3" key="1">
    <citation type="submission" date="2024-04" db="EMBL/GenBank/DDBJ databases">
        <title>Defined microbial consortia suppress multidrug-resistant proinflammatory Enterobacteriaceae via ecological control.</title>
        <authorList>
            <person name="Furuichi M."/>
            <person name="Kawaguchi T."/>
            <person name="Pust M."/>
            <person name="Yasuma K."/>
            <person name="Plichta D."/>
            <person name="Hasegawa N."/>
            <person name="Ohya T."/>
            <person name="Bhattarai S."/>
            <person name="Sasajima S."/>
            <person name="Aoto Y."/>
            <person name="Tuganbaev T."/>
            <person name="Yaginuma M."/>
            <person name="Ueda M."/>
            <person name="Okahashi N."/>
            <person name="Amafuji K."/>
            <person name="Kiridooshi Y."/>
            <person name="Sugita K."/>
            <person name="Strazar M."/>
            <person name="Skelly A."/>
            <person name="Suda W."/>
            <person name="Hattori M."/>
            <person name="Nakamoto N."/>
            <person name="Caballero S."/>
            <person name="Norman J."/>
            <person name="Olle B."/>
            <person name="Tanoue T."/>
            <person name="Arita M."/>
            <person name="Bucci V."/>
            <person name="Atarashi K."/>
            <person name="Xavier R."/>
            <person name="Honda K."/>
        </authorList>
    </citation>
    <scope>NUCLEOTIDE SEQUENCE [LARGE SCALE GENOMIC DNA]</scope>
    <source>
        <strain evidence="3">f13</strain>
    </source>
</reference>
<dbReference type="Pfam" id="PF07470">
    <property type="entry name" value="Glyco_hydro_88"/>
    <property type="match status" value="1"/>
</dbReference>
<dbReference type="InterPro" id="IPR010905">
    <property type="entry name" value="Glyco_hydro_88"/>
</dbReference>
<proteinExistence type="predicted"/>
<dbReference type="InterPro" id="IPR052043">
    <property type="entry name" value="PolySaccharide_Degr_Enz"/>
</dbReference>
<accession>A0ABQ0ATB4</accession>
<dbReference type="InterPro" id="IPR012341">
    <property type="entry name" value="6hp_glycosidase-like_sf"/>
</dbReference>
<dbReference type="Gene3D" id="1.50.10.10">
    <property type="match status" value="1"/>
</dbReference>
<dbReference type="PANTHER" id="PTHR33886">
    <property type="entry name" value="UNSATURATED RHAMNOGALACTURONAN HYDROLASE (EUROFUNG)"/>
    <property type="match status" value="1"/>
</dbReference>
<dbReference type="GO" id="GO:0016787">
    <property type="term" value="F:hydrolase activity"/>
    <property type="evidence" value="ECO:0007669"/>
    <property type="project" value="UniProtKB-KW"/>
</dbReference>
<name>A0ABQ0ATB4_9FIRM</name>
<evidence type="ECO:0000313" key="3">
    <source>
        <dbReference type="Proteomes" id="UP001600894"/>
    </source>
</evidence>